<evidence type="ECO:0000259" key="13">
    <source>
        <dbReference type="Pfam" id="PF11923"/>
    </source>
</evidence>
<evidence type="ECO:0000313" key="15">
    <source>
        <dbReference type="Proteomes" id="UP000028990"/>
    </source>
</evidence>
<dbReference type="FunFam" id="2.30.310.10:FF:000001">
    <property type="entry name" value="Nuclear export mediator factor Nemf"/>
    <property type="match status" value="1"/>
</dbReference>
<keyword evidence="5 10" id="KW-0175">Coiled coil</keyword>
<dbReference type="GO" id="GO:0005634">
    <property type="term" value="C:nucleus"/>
    <property type="evidence" value="ECO:0007669"/>
    <property type="project" value="UniProtKB-SubCell"/>
</dbReference>
<accession>A0A091DHK5</accession>
<dbReference type="AlphaFoldDB" id="A0A091DHK5"/>
<feature type="compositionally biased region" description="Basic and acidic residues" evidence="11">
    <location>
        <begin position="835"/>
        <end position="846"/>
    </location>
</feature>
<dbReference type="InterPro" id="IPR008532">
    <property type="entry name" value="NFACT_RNA-bd"/>
</dbReference>
<evidence type="ECO:0000256" key="10">
    <source>
        <dbReference type="SAM" id="Coils"/>
    </source>
</evidence>
<dbReference type="Gene3D" id="2.30.310.10">
    <property type="entry name" value="ibrinogen binding protein from staphylococcus aureus domain"/>
    <property type="match status" value="1"/>
</dbReference>
<feature type="compositionally biased region" description="Polar residues" evidence="11">
    <location>
        <begin position="966"/>
        <end position="980"/>
    </location>
</feature>
<evidence type="ECO:0000256" key="3">
    <source>
        <dbReference type="ARBA" id="ARBA00008318"/>
    </source>
</evidence>
<keyword evidence="6" id="KW-0539">Nucleus</keyword>
<dbReference type="GO" id="GO:0000049">
    <property type="term" value="F:tRNA binding"/>
    <property type="evidence" value="ECO:0007669"/>
    <property type="project" value="TreeGrafter"/>
</dbReference>
<dbReference type="InterPro" id="IPR021846">
    <property type="entry name" value="NFACT-C"/>
</dbReference>
<dbReference type="Pfam" id="PF11923">
    <property type="entry name" value="NFACT-C"/>
    <property type="match status" value="1"/>
</dbReference>
<dbReference type="GO" id="GO:1990112">
    <property type="term" value="C:RQC complex"/>
    <property type="evidence" value="ECO:0007669"/>
    <property type="project" value="TreeGrafter"/>
</dbReference>
<keyword evidence="15" id="KW-1185">Reference proteome</keyword>
<evidence type="ECO:0000256" key="1">
    <source>
        <dbReference type="ARBA" id="ARBA00004123"/>
    </source>
</evidence>
<protein>
    <recommendedName>
        <fullName evidence="8">Ribosome quality control complex subunit NEMF</fullName>
    </recommendedName>
    <alternativeName>
        <fullName evidence="9">Nuclear export mediator factor</fullName>
    </alternativeName>
</protein>
<dbReference type="PANTHER" id="PTHR15239">
    <property type="entry name" value="NUCLEAR EXPORT MEDIATOR FACTOR NEMF"/>
    <property type="match status" value="1"/>
</dbReference>
<dbReference type="GO" id="GO:0140708">
    <property type="term" value="P:CAT tailing"/>
    <property type="evidence" value="ECO:0007669"/>
    <property type="project" value="UniProtKB-ARBA"/>
</dbReference>
<dbReference type="Pfam" id="PF05670">
    <property type="entry name" value="NFACT-R_1"/>
    <property type="match status" value="1"/>
</dbReference>
<evidence type="ECO:0000259" key="12">
    <source>
        <dbReference type="Pfam" id="PF05670"/>
    </source>
</evidence>
<feature type="region of interest" description="Disordered" evidence="11">
    <location>
        <begin position="420"/>
        <end position="453"/>
    </location>
</feature>
<dbReference type="Proteomes" id="UP000028990">
    <property type="component" value="Unassembled WGS sequence"/>
</dbReference>
<reference evidence="14 15" key="1">
    <citation type="submission" date="2013-11" db="EMBL/GenBank/DDBJ databases">
        <title>The Damaraland mole rat (Fukomys damarensis) genome and evolution of African mole rats.</title>
        <authorList>
            <person name="Gladyshev V.N."/>
            <person name="Fang X."/>
        </authorList>
    </citation>
    <scope>NUCLEOTIDE SEQUENCE [LARGE SCALE GENOMIC DNA]</scope>
    <source>
        <tissue evidence="14">Liver</tissue>
    </source>
</reference>
<feature type="region of interest" description="Disordered" evidence="11">
    <location>
        <begin position="694"/>
        <end position="980"/>
    </location>
</feature>
<feature type="compositionally biased region" description="Basic and acidic residues" evidence="11">
    <location>
        <begin position="751"/>
        <end position="764"/>
    </location>
</feature>
<evidence type="ECO:0000256" key="6">
    <source>
        <dbReference type="ARBA" id="ARBA00023242"/>
    </source>
</evidence>
<comment type="subcellular location">
    <subcellularLocation>
        <location evidence="2">Cytoplasm</location>
    </subcellularLocation>
    <subcellularLocation>
        <location evidence="1">Nucleus</location>
    </subcellularLocation>
</comment>
<feature type="domain" description="NFACT protein C-terminal" evidence="13">
    <location>
        <begin position="970"/>
        <end position="1061"/>
    </location>
</feature>
<dbReference type="eggNOG" id="KOG2030">
    <property type="taxonomic scope" value="Eukaryota"/>
</dbReference>
<dbReference type="InterPro" id="IPR051608">
    <property type="entry name" value="RQC_Subunit_NEMF"/>
</dbReference>
<feature type="compositionally biased region" description="Acidic residues" evidence="11">
    <location>
        <begin position="707"/>
        <end position="717"/>
    </location>
</feature>
<evidence type="ECO:0000313" key="14">
    <source>
        <dbReference type="EMBL" id="KFO29735.1"/>
    </source>
</evidence>
<gene>
    <name evidence="14" type="ORF">H920_08890</name>
</gene>
<evidence type="ECO:0000256" key="9">
    <source>
        <dbReference type="ARBA" id="ARBA00076869"/>
    </source>
</evidence>
<feature type="compositionally biased region" description="Basic residues" evidence="11">
    <location>
        <begin position="440"/>
        <end position="449"/>
    </location>
</feature>
<dbReference type="GO" id="GO:0043023">
    <property type="term" value="F:ribosomal large subunit binding"/>
    <property type="evidence" value="ECO:0007669"/>
    <property type="project" value="TreeGrafter"/>
</dbReference>
<feature type="coiled-coil region" evidence="10">
    <location>
        <begin position="296"/>
        <end position="340"/>
    </location>
</feature>
<evidence type="ECO:0000256" key="8">
    <source>
        <dbReference type="ARBA" id="ARBA00071447"/>
    </source>
</evidence>
<proteinExistence type="inferred from homology"/>
<feature type="compositionally biased region" description="Basic and acidic residues" evidence="11">
    <location>
        <begin position="429"/>
        <end position="439"/>
    </location>
</feature>
<feature type="compositionally biased region" description="Basic and acidic residues" evidence="11">
    <location>
        <begin position="944"/>
        <end position="960"/>
    </location>
</feature>
<comment type="similarity">
    <text evidence="3">Belongs to the NEMF family.</text>
</comment>
<feature type="compositionally biased region" description="Polar residues" evidence="11">
    <location>
        <begin position="847"/>
        <end position="860"/>
    </location>
</feature>
<feature type="compositionally biased region" description="Basic residues" evidence="11">
    <location>
        <begin position="866"/>
        <end position="877"/>
    </location>
</feature>
<feature type="coiled-coil region" evidence="10">
    <location>
        <begin position="484"/>
        <end position="511"/>
    </location>
</feature>
<evidence type="ECO:0000256" key="4">
    <source>
        <dbReference type="ARBA" id="ARBA00022490"/>
    </source>
</evidence>
<dbReference type="Pfam" id="PF05833">
    <property type="entry name" value="NFACT_N"/>
    <property type="match status" value="1"/>
</dbReference>
<evidence type="ECO:0000256" key="2">
    <source>
        <dbReference type="ARBA" id="ARBA00004496"/>
    </source>
</evidence>
<dbReference type="OMA" id="MFLEFFA"/>
<comment type="subunit">
    <text evidence="7">Component of the ribosome quality control complex (RQC), composed of the E3 ubiquitin ligase LTN1, TCF25 and NEMF associated with the 60S ribosomal subunit. The complex probably also contains VCP/p97 and its ubiquitin-binding cofactors. Interacts (via its N-terminus) with XPO1.</text>
</comment>
<feature type="compositionally biased region" description="Polar residues" evidence="11">
    <location>
        <begin position="782"/>
        <end position="793"/>
    </location>
</feature>
<feature type="domain" description="NFACT RNA-binding" evidence="12">
    <location>
        <begin position="529"/>
        <end position="639"/>
    </location>
</feature>
<evidence type="ECO:0000256" key="5">
    <source>
        <dbReference type="ARBA" id="ARBA00023054"/>
    </source>
</evidence>
<dbReference type="EMBL" id="KN122569">
    <property type="protein sequence ID" value="KFO29735.1"/>
    <property type="molecule type" value="Genomic_DNA"/>
</dbReference>
<dbReference type="PANTHER" id="PTHR15239:SF6">
    <property type="entry name" value="RIBOSOME QUALITY CONTROL COMPLEX SUBUNIT NEMF"/>
    <property type="match status" value="1"/>
</dbReference>
<name>A0A091DHK5_FUKDA</name>
<feature type="compositionally biased region" description="Acidic residues" evidence="11">
    <location>
        <begin position="736"/>
        <end position="750"/>
    </location>
</feature>
<organism evidence="14 15">
    <name type="scientific">Fukomys damarensis</name>
    <name type="common">Damaraland mole rat</name>
    <name type="synonym">Cryptomys damarensis</name>
    <dbReference type="NCBI Taxonomy" id="885580"/>
    <lineage>
        <taxon>Eukaryota</taxon>
        <taxon>Metazoa</taxon>
        <taxon>Chordata</taxon>
        <taxon>Craniata</taxon>
        <taxon>Vertebrata</taxon>
        <taxon>Euteleostomi</taxon>
        <taxon>Mammalia</taxon>
        <taxon>Eutheria</taxon>
        <taxon>Euarchontoglires</taxon>
        <taxon>Glires</taxon>
        <taxon>Rodentia</taxon>
        <taxon>Hystricomorpha</taxon>
        <taxon>Bathyergidae</taxon>
        <taxon>Fukomys</taxon>
    </lineage>
</organism>
<dbReference type="GO" id="GO:0005737">
    <property type="term" value="C:cytoplasm"/>
    <property type="evidence" value="ECO:0007669"/>
    <property type="project" value="UniProtKB-SubCell"/>
</dbReference>
<dbReference type="STRING" id="885580.ENSFDAP00000006275"/>
<dbReference type="OrthoDB" id="207084at2759"/>
<evidence type="ECO:0000256" key="11">
    <source>
        <dbReference type="SAM" id="MobiDB-lite"/>
    </source>
</evidence>
<sequence>MKTRFSTVDIRAVLAELNASLLGMRVNNVYDVDNKTYLIRLQKPDFKATLLLESGTRIHTTEFEWPKNMMPSSFAMKCRKHLKSRRLVSAKQLGVDRIVDFQFGSDEAAYHLIIELYDRGNIVLTDYEYLILNILRFRTDETDDVKFAVRERYPVDHARAAEPLLTLERLTEVIASAPKGELLKRVLNPLLPYGPALIEHCLIENGFSGNVKVDEKLESKDIEKVLVCIQKAEDYMKTASSFSGKGYIIQKREIKPRLEIDKPVEVILTYEEFHPFLFSQHSQCPYIEFESFDKAVDEFYSKIEGQKIDLKALQQEKQALKKLDNVRKDHENRLEALQQAQEIDKLKGELIEMNLQIVDRAIQVVRSALANQIDWTEIGVIVKEAQAQGDPVASAIKELKLQTNHVTMLLRNPYLLSEEEDDDVDGDVSVEKNETEPPKEKKKKKKNKQLQKPQKNKPLLVDVDLSLSAYANAKKYYDHKRYAAKKTQKTVEAAEKAFKSAEKKTKQTLKEVQTVTSIQKARKVYWFEKFLWFISSENYLIIGGRDQQQNEMIVKRYLTSGDIYVHADLHGATSCVIKNPTGEPIPPRTLTEAGTMALCYSAAWDARIITSAWWVYHHQVSKTAPTGEYLTTGSFMIRGKKNFLPPSYLMMGFSFLFKVDESCVWRHRGERKVRVQDEDVETLESCTSELISEELEQLDGHDTSSEEDKEELGETLEEAGLVTQEGVTTQSGVNERDEEPNQEENSEDGESEKVIKDQEPVGEMKDEEEETEYPDTIIDLSHLQSQRSLQNLASKEESSNSSDNKLQSRRHLSAKERREMKKKKLASDSGDLEVIEGKDREKDSAVHTETSQNTSKNVPGTQPMKRGQKSKMKKMKEKYKDQDEEDRELIMKLLGSAGSNKEEKGKKGKKGKTKDEPVKKQSQKPRGGPRVSEGIKGTPSLEVLTHDLQDLAVDEPHDDKEEQDLDQQGNEENLFDSLTGSPHPEDIVLFAIPVCAPYTTMTNYKYKVKLTPGVQKKGKAAKTALNSFMHSKEATAREKDLFRSVKDTDLSRNIPGKVKVSAPNLLNVKRK</sequence>
<evidence type="ECO:0000256" key="7">
    <source>
        <dbReference type="ARBA" id="ARBA00062982"/>
    </source>
</evidence>
<keyword evidence="4" id="KW-0963">Cytoplasm</keyword>